<dbReference type="InterPro" id="IPR042487">
    <property type="entry name" value="RuvBL1/2_DNA/RNA_bd_dom"/>
</dbReference>
<evidence type="ECO:0000256" key="3">
    <source>
        <dbReference type="ARBA" id="ARBA00022741"/>
    </source>
</evidence>
<evidence type="ECO:0000259" key="9">
    <source>
        <dbReference type="SMART" id="SM00382"/>
    </source>
</evidence>
<proteinExistence type="inferred from homology"/>
<dbReference type="Gene3D" id="3.40.50.300">
    <property type="entry name" value="P-loop containing nucleotide triphosphate hydrolases"/>
    <property type="match status" value="1"/>
</dbReference>
<dbReference type="Gene3D" id="2.40.50.360">
    <property type="entry name" value="RuvB-like helicase, domain II"/>
    <property type="match status" value="1"/>
</dbReference>
<dbReference type="EMBL" id="BQXS01011087">
    <property type="protein sequence ID" value="GKT35875.1"/>
    <property type="molecule type" value="Genomic_DNA"/>
</dbReference>
<protein>
    <recommendedName>
        <fullName evidence="8">RuvB-like helicase</fullName>
        <ecNumber evidence="8">3.6.4.12</ecNumber>
    </recommendedName>
</protein>
<dbReference type="Pfam" id="PF06068">
    <property type="entry name" value="TIP49"/>
    <property type="match status" value="1"/>
</dbReference>
<evidence type="ECO:0000313" key="11">
    <source>
        <dbReference type="Proteomes" id="UP001057375"/>
    </source>
</evidence>
<dbReference type="PANTHER" id="PTHR11093">
    <property type="entry name" value="RUVB-RELATED REPTIN AND PONTIN"/>
    <property type="match status" value="1"/>
</dbReference>
<dbReference type="Gene3D" id="1.10.8.60">
    <property type="match status" value="1"/>
</dbReference>
<dbReference type="InterPro" id="IPR027417">
    <property type="entry name" value="P-loop_NTPase"/>
</dbReference>
<feature type="domain" description="AAA+ ATPase" evidence="9">
    <location>
        <begin position="64"/>
        <end position="366"/>
    </location>
</feature>
<name>A0ABQ5KXU8_9EUKA</name>
<keyword evidence="5 8" id="KW-0347">Helicase</keyword>
<gene>
    <name evidence="10" type="ORF">ADUPG1_008943</name>
</gene>
<dbReference type="InterPro" id="IPR003593">
    <property type="entry name" value="AAA+_ATPase"/>
</dbReference>
<dbReference type="Proteomes" id="UP001057375">
    <property type="component" value="Unassembled WGS sequence"/>
</dbReference>
<evidence type="ECO:0000256" key="4">
    <source>
        <dbReference type="ARBA" id="ARBA00022801"/>
    </source>
</evidence>
<evidence type="ECO:0000313" key="10">
    <source>
        <dbReference type="EMBL" id="GKT35875.1"/>
    </source>
</evidence>
<evidence type="ECO:0000256" key="7">
    <source>
        <dbReference type="ARBA" id="ARBA00023242"/>
    </source>
</evidence>
<keyword evidence="3 8" id="KW-0547">Nucleotide-binding</keyword>
<dbReference type="InterPro" id="IPR010339">
    <property type="entry name" value="TIP49_P-loop"/>
</dbReference>
<dbReference type="InterPro" id="IPR041048">
    <property type="entry name" value="RuvB-like_C"/>
</dbReference>
<keyword evidence="7 8" id="KW-0539">Nucleus</keyword>
<dbReference type="Pfam" id="PF17856">
    <property type="entry name" value="TIP49_C"/>
    <property type="match status" value="1"/>
</dbReference>
<dbReference type="SUPFAM" id="SSF52540">
    <property type="entry name" value="P-loop containing nucleoside triphosphate hydrolases"/>
    <property type="match status" value="1"/>
</dbReference>
<evidence type="ECO:0000256" key="2">
    <source>
        <dbReference type="ARBA" id="ARBA00007519"/>
    </source>
</evidence>
<keyword evidence="6 8" id="KW-0067">ATP-binding</keyword>
<comment type="catalytic activity">
    <reaction evidence="8">
        <text>ATP + H2O = ADP + phosphate + H(+)</text>
        <dbReference type="Rhea" id="RHEA:13065"/>
        <dbReference type="ChEBI" id="CHEBI:15377"/>
        <dbReference type="ChEBI" id="CHEBI:15378"/>
        <dbReference type="ChEBI" id="CHEBI:30616"/>
        <dbReference type="ChEBI" id="CHEBI:43474"/>
        <dbReference type="ChEBI" id="CHEBI:456216"/>
        <dbReference type="EC" id="3.6.4.12"/>
    </reaction>
</comment>
<evidence type="ECO:0000256" key="6">
    <source>
        <dbReference type="ARBA" id="ARBA00022840"/>
    </source>
</evidence>
<accession>A0ABQ5KXU8</accession>
<comment type="similarity">
    <text evidence="2 8">Belongs to the RuvB family.</text>
</comment>
<dbReference type="SMART" id="SM00382">
    <property type="entry name" value="AAA"/>
    <property type="match status" value="1"/>
</dbReference>
<keyword evidence="4 8" id="KW-0378">Hydrolase</keyword>
<keyword evidence="11" id="KW-1185">Reference proteome</keyword>
<evidence type="ECO:0000256" key="8">
    <source>
        <dbReference type="RuleBase" id="RU363048"/>
    </source>
</evidence>
<keyword evidence="8" id="KW-0805">Transcription regulation</keyword>
<comment type="subcellular location">
    <subcellularLocation>
        <location evidence="1">Nucleus</location>
    </subcellularLocation>
</comment>
<comment type="caution">
    <text evidence="10">The sequence shown here is derived from an EMBL/GenBank/DDBJ whole genome shotgun (WGS) entry which is preliminary data.</text>
</comment>
<dbReference type="EC" id="3.6.4.12" evidence="8"/>
<evidence type="ECO:0000256" key="5">
    <source>
        <dbReference type="ARBA" id="ARBA00022806"/>
    </source>
</evidence>
<evidence type="ECO:0000256" key="1">
    <source>
        <dbReference type="ARBA" id="ARBA00004123"/>
    </source>
</evidence>
<reference evidence="10" key="1">
    <citation type="submission" date="2022-03" db="EMBL/GenBank/DDBJ databases">
        <title>Draft genome sequence of Aduncisulcus paluster, a free-living microaerophilic Fornicata.</title>
        <authorList>
            <person name="Yuyama I."/>
            <person name="Kume K."/>
            <person name="Tamura T."/>
            <person name="Inagaki Y."/>
            <person name="Hashimoto T."/>
        </authorList>
    </citation>
    <scope>NUCLEOTIDE SEQUENCE</scope>
    <source>
        <strain evidence="10">NY0171</strain>
    </source>
</reference>
<dbReference type="InterPro" id="IPR027238">
    <property type="entry name" value="RuvB-like"/>
</dbReference>
<keyword evidence="8" id="KW-0804">Transcription</keyword>
<sequence length="463" mass="50761">MKIKIENVTSSAPTRRVDSHSHIKDLGLGADGCALPEASGFVGQLGAREGVGILQDLIKLKKFAGRAILLAGPPGTGKTALAIALSRQLGTNIPFSHLVGSEVYSSEVKKTEVIMEHFRRAIGLRIRESKEVYEGEVTALKPIESENPLEGYDRTIKAVECTLTTLKGSKSLRLDASIYEQMQKEKVRIGDVIYIETSSGAVKRVGRSEKYAQTYDLEAEVFVPIPKDAVHKKKDVVQDISLHDLDIANARPQGGQDILSMMGALGKQTKTEITDKLRAEIDKVVNKYIDSGVAELIPGVLFVDEVHMLDIECFSYLNRALESALAPIVIFATNRGRCQIRGTDIVSPHGLPVDLLDRMLIVRTVPYGREDIRKIIKIRAHIESIRIEEEAVDALAEIGESASLRYAVQLLAPSMELAKADLDEDTVDEAVVDKDNVLEAKELFLDVRTSAQFASDSSAGYLK</sequence>
<organism evidence="10 11">
    <name type="scientific">Aduncisulcus paluster</name>
    <dbReference type="NCBI Taxonomy" id="2918883"/>
    <lineage>
        <taxon>Eukaryota</taxon>
        <taxon>Metamonada</taxon>
        <taxon>Carpediemonas-like organisms</taxon>
        <taxon>Aduncisulcus</taxon>
    </lineage>
</organism>